<feature type="compositionally biased region" description="Basic and acidic residues" evidence="10">
    <location>
        <begin position="8"/>
        <end position="26"/>
    </location>
</feature>
<comment type="caution">
    <text evidence="11">The sequence shown here is derived from an EMBL/GenBank/DDBJ whole genome shotgun (WGS) entry which is preliminary data.</text>
</comment>
<evidence type="ECO:0000256" key="8">
    <source>
        <dbReference type="ARBA" id="ARBA00047925"/>
    </source>
</evidence>
<accession>A0A8H9Y6V9</accession>
<dbReference type="Pfam" id="PF20143">
    <property type="entry name" value="NAD_kinase_C"/>
    <property type="match status" value="1"/>
</dbReference>
<evidence type="ECO:0000256" key="4">
    <source>
        <dbReference type="ARBA" id="ARBA00022777"/>
    </source>
</evidence>
<dbReference type="InterPro" id="IPR002504">
    <property type="entry name" value="NADK"/>
</dbReference>
<dbReference type="GO" id="GO:0003951">
    <property type="term" value="F:NAD+ kinase activity"/>
    <property type="evidence" value="ECO:0007669"/>
    <property type="project" value="UniProtKB-UniRule"/>
</dbReference>
<evidence type="ECO:0000313" key="12">
    <source>
        <dbReference type="Proteomes" id="UP000612712"/>
    </source>
</evidence>
<feature type="binding site" evidence="9">
    <location>
        <begin position="192"/>
        <end position="193"/>
    </location>
    <ligand>
        <name>NAD(+)</name>
        <dbReference type="ChEBI" id="CHEBI:57540"/>
    </ligand>
</feature>
<keyword evidence="6 9" id="KW-0521">NADP</keyword>
<dbReference type="InterPro" id="IPR017438">
    <property type="entry name" value="ATP-NAD_kinase_N"/>
</dbReference>
<keyword evidence="1 9" id="KW-0963">Cytoplasm</keyword>
<reference evidence="11" key="1">
    <citation type="submission" date="2020-08" db="EMBL/GenBank/DDBJ databases">
        <title>Sequencing the genomes of 1000 actinobacteria strains.</title>
        <authorList>
            <person name="Klenk H.-P."/>
        </authorList>
    </citation>
    <scope>NUCLEOTIDE SEQUENCE</scope>
    <source>
        <strain evidence="11">DSM 20582</strain>
    </source>
</reference>
<feature type="active site" description="Proton acceptor" evidence="9">
    <location>
        <position position="117"/>
    </location>
</feature>
<feature type="binding site" evidence="9">
    <location>
        <begin position="117"/>
        <end position="118"/>
    </location>
    <ligand>
        <name>NAD(+)</name>
        <dbReference type="ChEBI" id="CHEBI:57540"/>
    </ligand>
</feature>
<evidence type="ECO:0000256" key="1">
    <source>
        <dbReference type="ARBA" id="ARBA00022490"/>
    </source>
</evidence>
<comment type="caution">
    <text evidence="9">Lacks conserved residue(s) required for the propagation of feature annotation.</text>
</comment>
<dbReference type="GO" id="GO:0005737">
    <property type="term" value="C:cytoplasm"/>
    <property type="evidence" value="ECO:0007669"/>
    <property type="project" value="UniProtKB-SubCell"/>
</dbReference>
<evidence type="ECO:0000256" key="10">
    <source>
        <dbReference type="SAM" id="MobiDB-lite"/>
    </source>
</evidence>
<keyword evidence="5 9" id="KW-0067">ATP-binding</keyword>
<comment type="catalytic activity">
    <reaction evidence="8 9">
        <text>NAD(+) + ATP = ADP + NADP(+) + H(+)</text>
        <dbReference type="Rhea" id="RHEA:18629"/>
        <dbReference type="ChEBI" id="CHEBI:15378"/>
        <dbReference type="ChEBI" id="CHEBI:30616"/>
        <dbReference type="ChEBI" id="CHEBI:57540"/>
        <dbReference type="ChEBI" id="CHEBI:58349"/>
        <dbReference type="ChEBI" id="CHEBI:456216"/>
        <dbReference type="EC" id="2.7.1.23"/>
    </reaction>
</comment>
<comment type="cofactor">
    <cofactor evidence="9">
        <name>a divalent metal cation</name>
        <dbReference type="ChEBI" id="CHEBI:60240"/>
    </cofactor>
</comment>
<dbReference type="FunFam" id="2.60.200.30:FF:000007">
    <property type="entry name" value="NAD kinase"/>
    <property type="match status" value="1"/>
</dbReference>
<name>A0A8H9Y6V9_9CORY</name>
<evidence type="ECO:0000256" key="6">
    <source>
        <dbReference type="ARBA" id="ARBA00022857"/>
    </source>
</evidence>
<dbReference type="InterPro" id="IPR017437">
    <property type="entry name" value="ATP-NAD_kinase_PpnK-typ_C"/>
</dbReference>
<protein>
    <recommendedName>
        <fullName evidence="9">NAD kinase</fullName>
        <ecNumber evidence="9">2.7.1.23</ecNumber>
    </recommendedName>
    <alternativeName>
        <fullName evidence="9">ATP-dependent NAD kinase</fullName>
    </alternativeName>
</protein>
<dbReference type="SUPFAM" id="SSF111331">
    <property type="entry name" value="NAD kinase/diacylglycerol kinase-like"/>
    <property type="match status" value="1"/>
</dbReference>
<evidence type="ECO:0000256" key="7">
    <source>
        <dbReference type="ARBA" id="ARBA00023027"/>
    </source>
</evidence>
<feature type="binding site" evidence="9">
    <location>
        <begin position="233"/>
        <end position="238"/>
    </location>
    <ligand>
        <name>NAD(+)</name>
        <dbReference type="ChEBI" id="CHEBI:57540"/>
    </ligand>
</feature>
<sequence length="342" mass="36803">MTAATGRGDARPGDNDRQDTQGRDAQDTQAQDTQADKDGGTAPREVLLVAHTGAHGNLSLAAEAAQQLHDGGIRVRVMATDDPAPVARHEILGRFPRYGHTPEAATGVEMVVVLGGDGTFLRAADIAHAQDVPVLGINMGHIGFLAEWEQDSLGEAINKVIERDYRVETRMTLSVTVRDGQGRVLGTGWALNECSVENLNRQGVLDTILEIDLRPVSSFGCDGVLVSTPTGSTAYAFSAGGPVLWPELESILVVPSNAHTLFARPLVVSPDTTVAVETNPQTSPATAVMDGFRQIHMPPGARVEIRRGPQDVRWVRLDTAPFADRLVHKFRLPVTGWRGPRR</sequence>
<dbReference type="InterPro" id="IPR016064">
    <property type="entry name" value="NAD/diacylglycerol_kinase_sf"/>
</dbReference>
<dbReference type="HAMAP" id="MF_00361">
    <property type="entry name" value="NAD_kinase"/>
    <property type="match status" value="1"/>
</dbReference>
<evidence type="ECO:0000256" key="2">
    <source>
        <dbReference type="ARBA" id="ARBA00022679"/>
    </source>
</evidence>
<dbReference type="Gene3D" id="2.60.200.30">
    <property type="entry name" value="Probable inorganic polyphosphate/atp-NAD kinase, domain 2"/>
    <property type="match status" value="1"/>
</dbReference>
<dbReference type="GO" id="GO:0005524">
    <property type="term" value="F:ATP binding"/>
    <property type="evidence" value="ECO:0007669"/>
    <property type="project" value="UniProtKB-KW"/>
</dbReference>
<gene>
    <name evidence="9" type="primary">nadK</name>
    <name evidence="11" type="ORF">FHU32_000338</name>
</gene>
<evidence type="ECO:0000256" key="3">
    <source>
        <dbReference type="ARBA" id="ARBA00022741"/>
    </source>
</evidence>
<organism evidence="11 12">
    <name type="scientific">Corynebacterium bovis DSM 20582 = CIP 54.80</name>
    <dbReference type="NCBI Taxonomy" id="927655"/>
    <lineage>
        <taxon>Bacteria</taxon>
        <taxon>Bacillati</taxon>
        <taxon>Actinomycetota</taxon>
        <taxon>Actinomycetes</taxon>
        <taxon>Mycobacteriales</taxon>
        <taxon>Corynebacteriaceae</taxon>
        <taxon>Corynebacterium</taxon>
    </lineage>
</organism>
<comment type="similarity">
    <text evidence="9">Belongs to the NAD kinase family.</text>
</comment>
<keyword evidence="3 9" id="KW-0547">Nucleotide-binding</keyword>
<dbReference type="PANTHER" id="PTHR20275">
    <property type="entry name" value="NAD KINASE"/>
    <property type="match status" value="1"/>
</dbReference>
<evidence type="ECO:0000256" key="5">
    <source>
        <dbReference type="ARBA" id="ARBA00022840"/>
    </source>
</evidence>
<dbReference type="Pfam" id="PF01513">
    <property type="entry name" value="NAD_kinase"/>
    <property type="match status" value="1"/>
</dbReference>
<dbReference type="GO" id="GO:0046872">
    <property type="term" value="F:metal ion binding"/>
    <property type="evidence" value="ECO:0007669"/>
    <property type="project" value="UniProtKB-UniRule"/>
</dbReference>
<keyword evidence="4 9" id="KW-0418">Kinase</keyword>
<feature type="binding site" evidence="9">
    <location>
        <position position="122"/>
    </location>
    <ligand>
        <name>NAD(+)</name>
        <dbReference type="ChEBI" id="CHEBI:57540"/>
    </ligand>
</feature>
<dbReference type="NCBIfam" id="NF002892">
    <property type="entry name" value="PRK03372.1"/>
    <property type="match status" value="1"/>
</dbReference>
<dbReference type="Gene3D" id="3.40.50.10330">
    <property type="entry name" value="Probable inorganic polyphosphate/atp-NAD kinase, domain 1"/>
    <property type="match status" value="1"/>
</dbReference>
<evidence type="ECO:0000256" key="9">
    <source>
        <dbReference type="HAMAP-Rule" id="MF_00361"/>
    </source>
</evidence>
<feature type="binding site" evidence="9">
    <location>
        <position position="222"/>
    </location>
    <ligand>
        <name>NAD(+)</name>
        <dbReference type="ChEBI" id="CHEBI:57540"/>
    </ligand>
</feature>
<dbReference type="GO" id="GO:0051287">
    <property type="term" value="F:NAD binding"/>
    <property type="evidence" value="ECO:0007669"/>
    <property type="project" value="UniProtKB-ARBA"/>
</dbReference>
<evidence type="ECO:0000313" key="11">
    <source>
        <dbReference type="EMBL" id="MBB3115150.1"/>
    </source>
</evidence>
<dbReference type="Proteomes" id="UP000612712">
    <property type="component" value="Unassembled WGS sequence"/>
</dbReference>
<dbReference type="GO" id="GO:0006741">
    <property type="term" value="P:NADP+ biosynthetic process"/>
    <property type="evidence" value="ECO:0007669"/>
    <property type="project" value="UniProtKB-UniRule"/>
</dbReference>
<dbReference type="PANTHER" id="PTHR20275:SF0">
    <property type="entry name" value="NAD KINASE"/>
    <property type="match status" value="1"/>
</dbReference>
<comment type="function">
    <text evidence="9">Involved in the regulation of the intracellular balance of NAD and NADP, and is a key enzyme in the biosynthesis of NADP. Catalyzes specifically the phosphorylation on 2'-hydroxyl of the adenosine moiety of NAD to yield NADP.</text>
</comment>
<dbReference type="RefSeq" id="WP_010266803.1">
    <property type="nucleotide sequence ID" value="NZ_AENJ01000096.1"/>
</dbReference>
<dbReference type="EMBL" id="JACHWT010000001">
    <property type="protein sequence ID" value="MBB3115150.1"/>
    <property type="molecule type" value="Genomic_DNA"/>
</dbReference>
<comment type="subcellular location">
    <subcellularLocation>
        <location evidence="9">Cytoplasm</location>
    </subcellularLocation>
</comment>
<dbReference type="AlphaFoldDB" id="A0A8H9Y6V9"/>
<feature type="region of interest" description="Disordered" evidence="10">
    <location>
        <begin position="1"/>
        <end position="41"/>
    </location>
</feature>
<dbReference type="GO" id="GO:0019674">
    <property type="term" value="P:NAD+ metabolic process"/>
    <property type="evidence" value="ECO:0007669"/>
    <property type="project" value="InterPro"/>
</dbReference>
<keyword evidence="2 9" id="KW-0808">Transferase</keyword>
<dbReference type="EC" id="2.7.1.23" evidence="9"/>
<proteinExistence type="inferred from homology"/>
<keyword evidence="7 9" id="KW-0520">NAD</keyword>